<keyword evidence="2" id="KW-1185">Reference proteome</keyword>
<accession>A0ABS7DJN1</accession>
<proteinExistence type="predicted"/>
<comment type="caution">
    <text evidence="1">The sequence shown here is derived from an EMBL/GenBank/DDBJ whole genome shotgun (WGS) entry which is preliminary data.</text>
</comment>
<protein>
    <recommendedName>
        <fullName evidence="3">Ribbon-helix-helix protein CopG domain-containing protein</fullName>
    </recommendedName>
</protein>
<evidence type="ECO:0000313" key="2">
    <source>
        <dbReference type="Proteomes" id="UP000731465"/>
    </source>
</evidence>
<dbReference type="EMBL" id="JAGFNY010000028">
    <property type="protein sequence ID" value="MBW7570751.1"/>
    <property type="molecule type" value="Genomic_DNA"/>
</dbReference>
<sequence>MSFSAVIHQPNKVIDKEQFKDNSFSFSKENIDKKYNVKFDNEDLELLNEIQSHYGIKSKSDLIHTVLVHYFKKSLNAKGVAKDVALIISLIADAYAGSKGAFDVATWSNEVISNTSISQDLLDFGPAAKKIKLSSHNGIEHSESYIQVGMKLMQFCERENLLSTPEYKRVFRSLESWIQLNKSSRSRN</sequence>
<evidence type="ECO:0000313" key="1">
    <source>
        <dbReference type="EMBL" id="MBW7570751.1"/>
    </source>
</evidence>
<dbReference type="Proteomes" id="UP000731465">
    <property type="component" value="Unassembled WGS sequence"/>
</dbReference>
<gene>
    <name evidence="1" type="ORF">J5V48_07585</name>
</gene>
<dbReference type="RefSeq" id="WP_219937976.1">
    <property type="nucleotide sequence ID" value="NZ_JAGFNY010000028.1"/>
</dbReference>
<reference evidence="1 2" key="1">
    <citation type="submission" date="2021-03" db="EMBL/GenBank/DDBJ databases">
        <title>Succinivibrio sp. nov. isolated from feces of cow.</title>
        <authorList>
            <person name="Choi J.-Y."/>
        </authorList>
    </citation>
    <scope>NUCLEOTIDE SEQUENCE [LARGE SCALE GENOMIC DNA]</scope>
    <source>
        <strain evidence="1 2">AGMB01872</strain>
    </source>
</reference>
<name>A0ABS7DJN1_9GAMM</name>
<organism evidence="1 2">
    <name type="scientific">Succinivibrio faecicola</name>
    <dbReference type="NCBI Taxonomy" id="2820300"/>
    <lineage>
        <taxon>Bacteria</taxon>
        <taxon>Pseudomonadati</taxon>
        <taxon>Pseudomonadota</taxon>
        <taxon>Gammaproteobacteria</taxon>
        <taxon>Aeromonadales</taxon>
        <taxon>Succinivibrionaceae</taxon>
        <taxon>Succinivibrio</taxon>
    </lineage>
</organism>
<evidence type="ECO:0008006" key="3">
    <source>
        <dbReference type="Google" id="ProtNLM"/>
    </source>
</evidence>